<dbReference type="GO" id="GO:0032259">
    <property type="term" value="P:methylation"/>
    <property type="evidence" value="ECO:0007669"/>
    <property type="project" value="UniProtKB-KW"/>
</dbReference>
<dbReference type="InterPro" id="IPR029063">
    <property type="entry name" value="SAM-dependent_MTases_sf"/>
</dbReference>
<dbReference type="SUPFAM" id="SSF53335">
    <property type="entry name" value="S-adenosyl-L-methionine-dependent methyltransferases"/>
    <property type="match status" value="1"/>
</dbReference>
<evidence type="ECO:0000313" key="4">
    <source>
        <dbReference type="EMBL" id="SPM42084.1"/>
    </source>
</evidence>
<dbReference type="AlphaFoldDB" id="A0A2U3PE90"/>
<protein>
    <submittedName>
        <fullName evidence="4">SAM-dependent methyltransferase</fullName>
    </submittedName>
</protein>
<dbReference type="EMBL" id="FUEZ01000004">
    <property type="protein sequence ID" value="SPM42084.1"/>
    <property type="molecule type" value="Genomic_DNA"/>
</dbReference>
<feature type="non-terminal residue" evidence="4">
    <location>
        <position position="1"/>
    </location>
</feature>
<proteinExistence type="predicted"/>
<keyword evidence="1 4" id="KW-0489">Methyltransferase</keyword>
<evidence type="ECO:0000259" key="3">
    <source>
        <dbReference type="Pfam" id="PF13649"/>
    </source>
</evidence>
<dbReference type="GO" id="GO:0008168">
    <property type="term" value="F:methyltransferase activity"/>
    <property type="evidence" value="ECO:0007669"/>
    <property type="project" value="UniProtKB-KW"/>
</dbReference>
<dbReference type="Gene3D" id="3.40.50.150">
    <property type="entry name" value="Vaccinia Virus protein VP39"/>
    <property type="match status" value="1"/>
</dbReference>
<evidence type="ECO:0000256" key="1">
    <source>
        <dbReference type="ARBA" id="ARBA00022603"/>
    </source>
</evidence>
<dbReference type="PANTHER" id="PTHR43861:SF1">
    <property type="entry name" value="TRANS-ACONITATE 2-METHYLTRANSFERASE"/>
    <property type="match status" value="1"/>
</dbReference>
<reference evidence="4 5" key="1">
    <citation type="submission" date="2017-01" db="EMBL/GenBank/DDBJ databases">
        <authorList>
            <consortium name="Urmite Genomes"/>
        </authorList>
    </citation>
    <scope>NUCLEOTIDE SEQUENCE [LARGE SCALE GENOMIC DNA]</scope>
    <source>
        <strain evidence="4 5">AB215</strain>
    </source>
</reference>
<accession>A0A2U3PE90</accession>
<name>A0A2U3PE90_9MYCO</name>
<dbReference type="Pfam" id="PF13649">
    <property type="entry name" value="Methyltransf_25"/>
    <property type="match status" value="1"/>
</dbReference>
<dbReference type="InterPro" id="IPR041698">
    <property type="entry name" value="Methyltransf_25"/>
</dbReference>
<feature type="domain" description="Methyltransferase" evidence="3">
    <location>
        <begin position="46"/>
        <end position="132"/>
    </location>
</feature>
<keyword evidence="5" id="KW-1185">Reference proteome</keyword>
<sequence length="200" mass="22019">VDPAAGRVVEIYQRHAVTWSRERGDRLPERAWLDRFLGLLPAQPSVLDIGCGPGVPIAEYLVANGCRVAGVDASSAMISMCADRFPEQHWQVADMRQLDLNRTFDGIVSWDSFFHLPQADQRSMFPVFTRHAAAGAALLFTSGPAAGEQIGSYQGEPLYHASLDGDEYRKLLRDNGFGVVAHAVEDPDCGLHTIWLARLD</sequence>
<dbReference type="Proteomes" id="UP000240424">
    <property type="component" value="Unassembled WGS sequence"/>
</dbReference>
<dbReference type="STRING" id="1841861.GCA_900157365_02622"/>
<organism evidence="4 5">
    <name type="scientific">Mycobacterium numidiamassiliense</name>
    <dbReference type="NCBI Taxonomy" id="1841861"/>
    <lineage>
        <taxon>Bacteria</taxon>
        <taxon>Bacillati</taxon>
        <taxon>Actinomycetota</taxon>
        <taxon>Actinomycetes</taxon>
        <taxon>Mycobacteriales</taxon>
        <taxon>Mycobacteriaceae</taxon>
        <taxon>Mycobacterium</taxon>
    </lineage>
</organism>
<evidence type="ECO:0000313" key="5">
    <source>
        <dbReference type="Proteomes" id="UP000240424"/>
    </source>
</evidence>
<evidence type="ECO:0000256" key="2">
    <source>
        <dbReference type="ARBA" id="ARBA00022679"/>
    </source>
</evidence>
<dbReference type="CDD" id="cd02440">
    <property type="entry name" value="AdoMet_MTases"/>
    <property type="match status" value="1"/>
</dbReference>
<keyword evidence="2 4" id="KW-0808">Transferase</keyword>
<dbReference type="PANTHER" id="PTHR43861">
    <property type="entry name" value="TRANS-ACONITATE 2-METHYLTRANSFERASE-RELATED"/>
    <property type="match status" value="1"/>
</dbReference>
<gene>
    <name evidence="4" type="ORF">MNAB215_4302</name>
</gene>